<gene>
    <name evidence="1" type="ORF">MM415B04698_0005</name>
</gene>
<accession>A0A6M3LFI9</accession>
<sequence>MGTPRIDWNEIAANAGFVSKKHLAAYCRWKNLKPKQFQEQITRNCYPSVDSIRKFLRENAGVHRPVGGVNRGMARQERAEQIRILLGNNPDMGAFDIANNLLISYRTVYAVCQKYRIRYRRKNENG</sequence>
<evidence type="ECO:0000313" key="1">
    <source>
        <dbReference type="EMBL" id="QJA92392.1"/>
    </source>
</evidence>
<protein>
    <submittedName>
        <fullName evidence="1">Uncharacterized protein</fullName>
    </submittedName>
</protein>
<dbReference type="AlphaFoldDB" id="A0A6M3LFI9"/>
<dbReference type="EMBL" id="MT143063">
    <property type="protein sequence ID" value="QJA92392.1"/>
    <property type="molecule type" value="Genomic_DNA"/>
</dbReference>
<name>A0A6M3LFI9_9ZZZZ</name>
<organism evidence="1">
    <name type="scientific">viral metagenome</name>
    <dbReference type="NCBI Taxonomy" id="1070528"/>
    <lineage>
        <taxon>unclassified sequences</taxon>
        <taxon>metagenomes</taxon>
        <taxon>organismal metagenomes</taxon>
    </lineage>
</organism>
<reference evidence="1" key="1">
    <citation type="submission" date="2020-03" db="EMBL/GenBank/DDBJ databases">
        <title>The deep terrestrial virosphere.</title>
        <authorList>
            <person name="Holmfeldt K."/>
            <person name="Nilsson E."/>
            <person name="Simone D."/>
            <person name="Lopez-Fernandez M."/>
            <person name="Wu X."/>
            <person name="de Brujin I."/>
            <person name="Lundin D."/>
            <person name="Andersson A."/>
            <person name="Bertilsson S."/>
            <person name="Dopson M."/>
        </authorList>
    </citation>
    <scope>NUCLEOTIDE SEQUENCE</scope>
    <source>
        <strain evidence="1">MM415B04698</strain>
    </source>
</reference>
<proteinExistence type="predicted"/>